<evidence type="ECO:0000256" key="1">
    <source>
        <dbReference type="ARBA" id="ARBA00000644"/>
    </source>
</evidence>
<evidence type="ECO:0000256" key="3">
    <source>
        <dbReference type="ARBA" id="ARBA00023277"/>
    </source>
</evidence>
<dbReference type="GO" id="GO:0004342">
    <property type="term" value="F:glucosamine-6-phosphate deaminase activity"/>
    <property type="evidence" value="ECO:0007669"/>
    <property type="project" value="UniProtKB-UniRule"/>
</dbReference>
<name>A0A4R6MFP0_9GAMM</name>
<dbReference type="SUPFAM" id="SSF100950">
    <property type="entry name" value="NagB/RpiA/CoA transferase-like"/>
    <property type="match status" value="1"/>
</dbReference>
<proteinExistence type="inferred from homology"/>
<dbReference type="GO" id="GO:0042802">
    <property type="term" value="F:identical protein binding"/>
    <property type="evidence" value="ECO:0007669"/>
    <property type="project" value="TreeGrafter"/>
</dbReference>
<dbReference type="EMBL" id="SNXC01000010">
    <property type="protein sequence ID" value="TDO98929.1"/>
    <property type="molecule type" value="Genomic_DNA"/>
</dbReference>
<keyword evidence="7" id="KW-1185">Reference proteome</keyword>
<accession>A0A4R6MFP0</accession>
<feature type="active site" description="Proton acceptor; for ring-opening step" evidence="4">
    <location>
        <position position="141"/>
    </location>
</feature>
<dbReference type="GO" id="GO:0005737">
    <property type="term" value="C:cytoplasm"/>
    <property type="evidence" value="ECO:0007669"/>
    <property type="project" value="TreeGrafter"/>
</dbReference>
<comment type="caution">
    <text evidence="4">Lacks conserved residue(s) required for the propagation of feature annotation.</text>
</comment>
<keyword evidence="3 4" id="KW-0119">Carbohydrate metabolism</keyword>
<feature type="active site" description="For ring-opening step" evidence="4">
    <location>
        <position position="146"/>
    </location>
</feature>
<dbReference type="CDD" id="cd01399">
    <property type="entry name" value="GlcN6P_deaminase"/>
    <property type="match status" value="1"/>
</dbReference>
<dbReference type="GO" id="GO:0006043">
    <property type="term" value="P:glucosamine catabolic process"/>
    <property type="evidence" value="ECO:0007669"/>
    <property type="project" value="TreeGrafter"/>
</dbReference>
<organism evidence="6 7">
    <name type="scientific">Marinomonas balearica</name>
    <dbReference type="NCBI Taxonomy" id="491947"/>
    <lineage>
        <taxon>Bacteria</taxon>
        <taxon>Pseudomonadati</taxon>
        <taxon>Pseudomonadota</taxon>
        <taxon>Gammaproteobacteria</taxon>
        <taxon>Oceanospirillales</taxon>
        <taxon>Oceanospirillaceae</taxon>
        <taxon>Marinomonas</taxon>
    </lineage>
</organism>
<evidence type="ECO:0000259" key="5">
    <source>
        <dbReference type="Pfam" id="PF01182"/>
    </source>
</evidence>
<comment type="subunit">
    <text evidence="4">Homohexamer.</text>
</comment>
<comment type="caution">
    <text evidence="6">The sequence shown here is derived from an EMBL/GenBank/DDBJ whole genome shotgun (WGS) entry which is preliminary data.</text>
</comment>
<dbReference type="PANTHER" id="PTHR11280">
    <property type="entry name" value="GLUCOSAMINE-6-PHOSPHATE ISOMERASE"/>
    <property type="match status" value="1"/>
</dbReference>
<feature type="active site" description="Proton acceptor; for enolization step" evidence="4">
    <location>
        <position position="67"/>
    </location>
</feature>
<dbReference type="EC" id="3.5.99.6" evidence="4"/>
<dbReference type="RefSeq" id="WP_133503147.1">
    <property type="nucleotide sequence ID" value="NZ_SNXC01000010.1"/>
</dbReference>
<dbReference type="FunFam" id="3.40.50.1360:FF:000003">
    <property type="entry name" value="Glucosamine-6-phosphate deaminase"/>
    <property type="match status" value="1"/>
</dbReference>
<dbReference type="InterPro" id="IPR037171">
    <property type="entry name" value="NagB/RpiA_transferase-like"/>
</dbReference>
<dbReference type="InterPro" id="IPR004547">
    <property type="entry name" value="Glucosamine6P_isomerase"/>
</dbReference>
<feature type="domain" description="Glucosamine/galactosamine-6-phosphate isomerase" evidence="5">
    <location>
        <begin position="9"/>
        <end position="233"/>
    </location>
</feature>
<dbReference type="GO" id="GO:0006046">
    <property type="term" value="P:N-acetylglucosamine catabolic process"/>
    <property type="evidence" value="ECO:0007669"/>
    <property type="project" value="UniProtKB-UniRule"/>
</dbReference>
<comment type="pathway">
    <text evidence="4">Amino-sugar metabolism; N-acetylneuraminate degradation; D-fructose 6-phosphate from N-acetylneuraminate: step 5/5.</text>
</comment>
<evidence type="ECO:0000313" key="7">
    <source>
        <dbReference type="Proteomes" id="UP000294656"/>
    </source>
</evidence>
<comment type="similarity">
    <text evidence="4">Belongs to the glucosamine/galactosamine-6-phosphate isomerase family. NagB subfamily.</text>
</comment>
<dbReference type="Proteomes" id="UP000294656">
    <property type="component" value="Unassembled WGS sequence"/>
</dbReference>
<dbReference type="OrthoDB" id="9791139at2"/>
<dbReference type="Pfam" id="PF01182">
    <property type="entry name" value="Glucosamine_iso"/>
    <property type="match status" value="1"/>
</dbReference>
<comment type="catalytic activity">
    <reaction evidence="1 4">
        <text>alpha-D-glucosamine 6-phosphate + H2O = beta-D-fructose 6-phosphate + NH4(+)</text>
        <dbReference type="Rhea" id="RHEA:12172"/>
        <dbReference type="ChEBI" id="CHEBI:15377"/>
        <dbReference type="ChEBI" id="CHEBI:28938"/>
        <dbReference type="ChEBI" id="CHEBI:57634"/>
        <dbReference type="ChEBI" id="CHEBI:75989"/>
        <dbReference type="EC" id="3.5.99.6"/>
    </reaction>
</comment>
<evidence type="ECO:0000313" key="6">
    <source>
        <dbReference type="EMBL" id="TDO98929.1"/>
    </source>
</evidence>
<dbReference type="PANTHER" id="PTHR11280:SF5">
    <property type="entry name" value="GLUCOSAMINE-6-PHOSPHATE ISOMERASE"/>
    <property type="match status" value="1"/>
</dbReference>
<gene>
    <name evidence="4" type="primary">nagB</name>
    <name evidence="6" type="ORF">DFP79_1353</name>
</gene>
<feature type="active site" description="For ring-opening step" evidence="4">
    <location>
        <position position="139"/>
    </location>
</feature>
<sequence>MRVIILDSAKDVAQFAANTIIDTVNRKMRPTLGLATGSTPIEAYRAAIDAYKANRVSFAQTVTFNLDEYIGIKEEHIQSYRYFMNQHFFSHIDIPLSNTFLPSAASLNEAQLHKNAHQYEEAIKKAGGIDLQLLGIGENGHIGFNEPTSSLRSRTRIKSLSESTIEANKRFFKNGEYQPRLALTMGIETILESRQLLLLATGSKKANAVKDMVEGPLTAMCPASALQLHQDATIVIDSEAADKLVMKDYYLWCEQQRQDLE</sequence>
<dbReference type="InterPro" id="IPR018321">
    <property type="entry name" value="Glucosamine6P_isomerase_CS"/>
</dbReference>
<dbReference type="UniPathway" id="UPA00629">
    <property type="reaction ID" value="UER00684"/>
</dbReference>
<dbReference type="Gene3D" id="3.40.50.1360">
    <property type="match status" value="1"/>
</dbReference>
<evidence type="ECO:0000256" key="4">
    <source>
        <dbReference type="HAMAP-Rule" id="MF_01241"/>
    </source>
</evidence>
<dbReference type="GO" id="GO:0005975">
    <property type="term" value="P:carbohydrate metabolic process"/>
    <property type="evidence" value="ECO:0007669"/>
    <property type="project" value="InterPro"/>
</dbReference>
<comment type="function">
    <text evidence="4">Catalyzes the reversible isomerization-deamination of glucosamine 6-phosphate (GlcN6P) to form fructose 6-phosphate (Fru6P) and ammonium ion.</text>
</comment>
<reference evidence="6 7" key="1">
    <citation type="submission" date="2019-03" db="EMBL/GenBank/DDBJ databases">
        <title>Genomic Encyclopedia of Type Strains, Phase III (KMG-III): the genomes of soil and plant-associated and newly described type strains.</title>
        <authorList>
            <person name="Whitman W."/>
        </authorList>
    </citation>
    <scope>NUCLEOTIDE SEQUENCE [LARGE SCALE GENOMIC DNA]</scope>
    <source>
        <strain evidence="6 7">CECT 7378</strain>
    </source>
</reference>
<protein>
    <recommendedName>
        <fullName evidence="4">Glucosamine-6-phosphate deaminase</fullName>
        <ecNumber evidence="4">3.5.99.6</ecNumber>
    </recommendedName>
    <alternativeName>
        <fullName evidence="4">GlcN6P deaminase</fullName>
        <shortName evidence="4">GNPDA</shortName>
    </alternativeName>
    <alternativeName>
        <fullName evidence="4">Glucosamine-6-phosphate isomerase</fullName>
    </alternativeName>
</protein>
<evidence type="ECO:0000256" key="2">
    <source>
        <dbReference type="ARBA" id="ARBA00022801"/>
    </source>
</evidence>
<dbReference type="HAMAP" id="MF_01241">
    <property type="entry name" value="GlcN6P_deamin"/>
    <property type="match status" value="1"/>
</dbReference>
<dbReference type="AlphaFoldDB" id="A0A4R6MFP0"/>
<dbReference type="PROSITE" id="PS01161">
    <property type="entry name" value="GLC_GALNAC_ISOMERASE"/>
    <property type="match status" value="1"/>
</dbReference>
<dbReference type="GO" id="GO:0019262">
    <property type="term" value="P:N-acetylneuraminate catabolic process"/>
    <property type="evidence" value="ECO:0007669"/>
    <property type="project" value="UniProtKB-UniRule"/>
</dbReference>
<keyword evidence="2 4" id="KW-0378">Hydrolase</keyword>
<dbReference type="NCBIfam" id="TIGR00502">
    <property type="entry name" value="nagB"/>
    <property type="match status" value="1"/>
</dbReference>
<dbReference type="InterPro" id="IPR006148">
    <property type="entry name" value="Glc/Gal-6P_isomerase"/>
</dbReference>